<dbReference type="InterPro" id="IPR006076">
    <property type="entry name" value="FAD-dep_OxRdtase"/>
</dbReference>
<evidence type="ECO:0000259" key="2">
    <source>
        <dbReference type="Pfam" id="PF01266"/>
    </source>
</evidence>
<dbReference type="Gene3D" id="3.50.50.60">
    <property type="entry name" value="FAD/NAD(P)-binding domain"/>
    <property type="match status" value="1"/>
</dbReference>
<dbReference type="EMBL" id="JAGSMN010000150">
    <property type="protein sequence ID" value="MBR7672976.1"/>
    <property type="molecule type" value="Genomic_DNA"/>
</dbReference>
<organism evidence="3 4">
    <name type="scientific">Streptomyces daliensis</name>
    <dbReference type="NCBI Taxonomy" id="299421"/>
    <lineage>
        <taxon>Bacteria</taxon>
        <taxon>Bacillati</taxon>
        <taxon>Actinomycetota</taxon>
        <taxon>Actinomycetes</taxon>
        <taxon>Kitasatosporales</taxon>
        <taxon>Streptomycetaceae</taxon>
        <taxon>Streptomyces</taxon>
    </lineage>
</organism>
<reference evidence="3" key="1">
    <citation type="submission" date="2021-04" db="EMBL/GenBank/DDBJ databases">
        <title>Sequencing of actinobacteria type strains.</title>
        <authorList>
            <person name="Nguyen G.-S."/>
            <person name="Wentzel A."/>
        </authorList>
    </citation>
    <scope>NUCLEOTIDE SEQUENCE</scope>
    <source>
        <strain evidence="3">DSM 42095</strain>
    </source>
</reference>
<dbReference type="PANTHER" id="PTHR13847:SF289">
    <property type="entry name" value="GLYCINE OXIDASE"/>
    <property type="match status" value="1"/>
</dbReference>
<dbReference type="GO" id="GO:0005737">
    <property type="term" value="C:cytoplasm"/>
    <property type="evidence" value="ECO:0007669"/>
    <property type="project" value="TreeGrafter"/>
</dbReference>
<evidence type="ECO:0000313" key="4">
    <source>
        <dbReference type="Proteomes" id="UP000675554"/>
    </source>
</evidence>
<dbReference type="PANTHER" id="PTHR13847">
    <property type="entry name" value="SARCOSINE DEHYDROGENASE-RELATED"/>
    <property type="match status" value="1"/>
</dbReference>
<proteinExistence type="predicted"/>
<dbReference type="Gene3D" id="3.30.9.10">
    <property type="entry name" value="D-Amino Acid Oxidase, subunit A, domain 2"/>
    <property type="match status" value="1"/>
</dbReference>
<dbReference type="Proteomes" id="UP000675554">
    <property type="component" value="Unassembled WGS sequence"/>
</dbReference>
<dbReference type="Pfam" id="PF01266">
    <property type="entry name" value="DAO"/>
    <property type="match status" value="1"/>
</dbReference>
<sequence length="376" mass="39893">MVIGAGIVGAAVADRLAAGGGEVTVIDSGPPGAGTSRSSMAWVNAHNKQPRHYFELNRAGMRAHARLAEELGGDWYHPADTMQWAPDSDPAGMAHVEATVTRLREWGQSARWLTREEALEMEPALALPTEVRSVALFEDEALVDGEPLARLLVERARERGAVVRTGPEYEAVGIDTEGGRARGVRLAGGGRLPADVVVCCAGWRTPAVAALAGASAPLVPGEEPGTEAPTLLASIVPAPGAMPMDRMILGPDLHARPLPGGRVYLEGLDLEVDAHTSAEVIERYSQELLERARRTLPGVAEGAELEEGRVCVRPLPLDGYPLIGGHAHEGIEGFYTVVMHSGITLALHVADLVTRELLNGEDAEELAPYRPARCTA</sequence>
<comment type="caution">
    <text evidence="3">The sequence shown here is derived from an EMBL/GenBank/DDBJ whole genome shotgun (WGS) entry which is preliminary data.</text>
</comment>
<protein>
    <submittedName>
        <fullName evidence="3">FAD-binding oxidoreductase</fullName>
    </submittedName>
</protein>
<evidence type="ECO:0000256" key="1">
    <source>
        <dbReference type="ARBA" id="ARBA00023002"/>
    </source>
</evidence>
<evidence type="ECO:0000313" key="3">
    <source>
        <dbReference type="EMBL" id="MBR7672976.1"/>
    </source>
</evidence>
<keyword evidence="4" id="KW-1185">Reference proteome</keyword>
<dbReference type="GO" id="GO:0016491">
    <property type="term" value="F:oxidoreductase activity"/>
    <property type="evidence" value="ECO:0007669"/>
    <property type="project" value="UniProtKB-KW"/>
</dbReference>
<name>A0A8T4IKZ0_9ACTN</name>
<feature type="domain" description="FAD dependent oxidoreductase" evidence="2">
    <location>
        <begin position="2"/>
        <end position="354"/>
    </location>
</feature>
<gene>
    <name evidence="3" type="ORF">KDA82_08100</name>
</gene>
<dbReference type="AlphaFoldDB" id="A0A8T4IKZ0"/>
<keyword evidence="1" id="KW-0560">Oxidoreductase</keyword>
<accession>A0A8T4IKZ0</accession>
<dbReference type="InterPro" id="IPR036188">
    <property type="entry name" value="FAD/NAD-bd_sf"/>
</dbReference>
<dbReference type="SUPFAM" id="SSF51905">
    <property type="entry name" value="FAD/NAD(P)-binding domain"/>
    <property type="match status" value="1"/>
</dbReference>